<gene>
    <name evidence="1" type="ORF">TSUD_201510</name>
</gene>
<dbReference type="PANTHER" id="PTHR43210">
    <property type="entry name" value="DETHIOBIOTIN SYNTHETASE"/>
    <property type="match status" value="1"/>
</dbReference>
<sequence>MGLQHRCWQNPSLRRYRRLLPPLFPFPRQIPLPQATSNWLPSDSDSRFVYNKLRQLHNHNNNTRISLSASSRVLNLSPATTESENEIQHFAGEEGSISSELICKTLYAWEEAVSPHLAAEREGFVVKDSAVLETLHKCFSEVSESGVVQVLLVHFNVTCIGVY</sequence>
<dbReference type="InterPro" id="IPR027417">
    <property type="entry name" value="P-loop_NTPase"/>
</dbReference>
<evidence type="ECO:0000313" key="2">
    <source>
        <dbReference type="Proteomes" id="UP000242715"/>
    </source>
</evidence>
<dbReference type="AlphaFoldDB" id="A0A2Z6MQI6"/>
<dbReference type="GO" id="GO:0009102">
    <property type="term" value="P:biotin biosynthetic process"/>
    <property type="evidence" value="ECO:0007669"/>
    <property type="project" value="InterPro"/>
</dbReference>
<dbReference type="EMBL" id="DF973223">
    <property type="protein sequence ID" value="GAU21002.1"/>
    <property type="molecule type" value="Genomic_DNA"/>
</dbReference>
<dbReference type="GO" id="GO:0005829">
    <property type="term" value="C:cytosol"/>
    <property type="evidence" value="ECO:0007669"/>
    <property type="project" value="TreeGrafter"/>
</dbReference>
<name>A0A2Z6MQI6_TRISU</name>
<dbReference type="Proteomes" id="UP000242715">
    <property type="component" value="Unassembled WGS sequence"/>
</dbReference>
<reference evidence="2" key="1">
    <citation type="journal article" date="2017" name="Front. Plant Sci.">
        <title>Climate Clever Clovers: New Paradigm to Reduce the Environmental Footprint of Ruminants by Breeding Low Methanogenic Forages Utilizing Haplotype Variation.</title>
        <authorList>
            <person name="Kaur P."/>
            <person name="Appels R."/>
            <person name="Bayer P.E."/>
            <person name="Keeble-Gagnere G."/>
            <person name="Wang J."/>
            <person name="Hirakawa H."/>
            <person name="Shirasawa K."/>
            <person name="Vercoe P."/>
            <person name="Stefanova K."/>
            <person name="Durmic Z."/>
            <person name="Nichols P."/>
            <person name="Revell C."/>
            <person name="Isobe S.N."/>
            <person name="Edwards D."/>
            <person name="Erskine W."/>
        </authorList>
    </citation>
    <scope>NUCLEOTIDE SEQUENCE [LARGE SCALE GENOMIC DNA]</scope>
    <source>
        <strain evidence="2">cv. Daliak</strain>
    </source>
</reference>
<keyword evidence="2" id="KW-1185">Reference proteome</keyword>
<dbReference type="GO" id="GO:0000287">
    <property type="term" value="F:magnesium ion binding"/>
    <property type="evidence" value="ECO:0007669"/>
    <property type="project" value="InterPro"/>
</dbReference>
<dbReference type="OrthoDB" id="1677176at2759"/>
<evidence type="ECO:0000313" key="1">
    <source>
        <dbReference type="EMBL" id="GAU21002.1"/>
    </source>
</evidence>
<dbReference type="GO" id="GO:0004141">
    <property type="term" value="F:dethiobiotin synthase activity"/>
    <property type="evidence" value="ECO:0007669"/>
    <property type="project" value="InterPro"/>
</dbReference>
<accession>A0A2Z6MQI6</accession>
<protein>
    <submittedName>
        <fullName evidence="1">Uncharacterized protein</fullName>
    </submittedName>
</protein>
<dbReference type="PANTHER" id="PTHR43210:SF5">
    <property type="entry name" value="DETHIOBIOTIN SYNTHETASE"/>
    <property type="match status" value="1"/>
</dbReference>
<dbReference type="InterPro" id="IPR004472">
    <property type="entry name" value="DTB_synth_BioD"/>
</dbReference>
<dbReference type="GO" id="GO:0005524">
    <property type="term" value="F:ATP binding"/>
    <property type="evidence" value="ECO:0007669"/>
    <property type="project" value="InterPro"/>
</dbReference>
<organism evidence="1 2">
    <name type="scientific">Trifolium subterraneum</name>
    <name type="common">Subterranean clover</name>
    <dbReference type="NCBI Taxonomy" id="3900"/>
    <lineage>
        <taxon>Eukaryota</taxon>
        <taxon>Viridiplantae</taxon>
        <taxon>Streptophyta</taxon>
        <taxon>Embryophyta</taxon>
        <taxon>Tracheophyta</taxon>
        <taxon>Spermatophyta</taxon>
        <taxon>Magnoliopsida</taxon>
        <taxon>eudicotyledons</taxon>
        <taxon>Gunneridae</taxon>
        <taxon>Pentapetalae</taxon>
        <taxon>rosids</taxon>
        <taxon>fabids</taxon>
        <taxon>Fabales</taxon>
        <taxon>Fabaceae</taxon>
        <taxon>Papilionoideae</taxon>
        <taxon>50 kb inversion clade</taxon>
        <taxon>NPAAA clade</taxon>
        <taxon>Hologalegina</taxon>
        <taxon>IRL clade</taxon>
        <taxon>Trifolieae</taxon>
        <taxon>Trifolium</taxon>
    </lineage>
</organism>
<dbReference type="Gene3D" id="3.40.50.300">
    <property type="entry name" value="P-loop containing nucleotide triphosphate hydrolases"/>
    <property type="match status" value="1"/>
</dbReference>
<proteinExistence type="predicted"/>